<keyword evidence="2" id="KW-1185">Reference proteome</keyword>
<reference evidence="1 2" key="2">
    <citation type="journal article" date="2019" name="G3 (Bethesda)">
        <title>Hybrid Assembly of the Genome of the Entomopathogenic Nematode Steinernema carpocapsae Identifies the X-Chromosome.</title>
        <authorList>
            <person name="Serra L."/>
            <person name="Macchietto M."/>
            <person name="Macias-Munoz A."/>
            <person name="McGill C.J."/>
            <person name="Rodriguez I.M."/>
            <person name="Rodriguez B."/>
            <person name="Murad R."/>
            <person name="Mortazavi A."/>
        </authorList>
    </citation>
    <scope>NUCLEOTIDE SEQUENCE [LARGE SCALE GENOMIC DNA]</scope>
    <source>
        <strain evidence="1 2">ALL</strain>
    </source>
</reference>
<name>A0A4U5NHQ0_STECR</name>
<accession>A0A4U5NHQ0</accession>
<organism evidence="1 2">
    <name type="scientific">Steinernema carpocapsae</name>
    <name type="common">Entomopathogenic nematode</name>
    <dbReference type="NCBI Taxonomy" id="34508"/>
    <lineage>
        <taxon>Eukaryota</taxon>
        <taxon>Metazoa</taxon>
        <taxon>Ecdysozoa</taxon>
        <taxon>Nematoda</taxon>
        <taxon>Chromadorea</taxon>
        <taxon>Rhabditida</taxon>
        <taxon>Tylenchina</taxon>
        <taxon>Panagrolaimomorpha</taxon>
        <taxon>Strongyloidoidea</taxon>
        <taxon>Steinernematidae</taxon>
        <taxon>Steinernema</taxon>
    </lineage>
</organism>
<evidence type="ECO:0000313" key="1">
    <source>
        <dbReference type="EMBL" id="TKR82270.1"/>
    </source>
</evidence>
<dbReference type="EMBL" id="AZBU02000004">
    <property type="protein sequence ID" value="TKR82270.1"/>
    <property type="molecule type" value="Genomic_DNA"/>
</dbReference>
<proteinExistence type="predicted"/>
<gene>
    <name evidence="1" type="ORF">L596_016016</name>
</gene>
<protein>
    <submittedName>
        <fullName evidence="1">Uncharacterized protein</fullName>
    </submittedName>
</protein>
<sequence>MDDVTKAKDRMEQYLKYIKMFQANHPKEMNVGNTGRRLAELKTEVENTISEIEEYFAQFGTESIYS</sequence>
<comment type="caution">
    <text evidence="1">The sequence shown here is derived from an EMBL/GenBank/DDBJ whole genome shotgun (WGS) entry which is preliminary data.</text>
</comment>
<dbReference type="Proteomes" id="UP000298663">
    <property type="component" value="Unassembled WGS sequence"/>
</dbReference>
<evidence type="ECO:0000313" key="2">
    <source>
        <dbReference type="Proteomes" id="UP000298663"/>
    </source>
</evidence>
<dbReference type="AlphaFoldDB" id="A0A4U5NHQ0"/>
<reference evidence="1 2" key="1">
    <citation type="journal article" date="2015" name="Genome Biol.">
        <title>Comparative genomics of Steinernema reveals deeply conserved gene regulatory networks.</title>
        <authorList>
            <person name="Dillman A.R."/>
            <person name="Macchietto M."/>
            <person name="Porter C.F."/>
            <person name="Rogers A."/>
            <person name="Williams B."/>
            <person name="Antoshechkin I."/>
            <person name="Lee M.M."/>
            <person name="Goodwin Z."/>
            <person name="Lu X."/>
            <person name="Lewis E.E."/>
            <person name="Goodrich-Blair H."/>
            <person name="Stock S.P."/>
            <person name="Adams B.J."/>
            <person name="Sternberg P.W."/>
            <person name="Mortazavi A."/>
        </authorList>
    </citation>
    <scope>NUCLEOTIDE SEQUENCE [LARGE SCALE GENOMIC DNA]</scope>
    <source>
        <strain evidence="1 2">ALL</strain>
    </source>
</reference>
<dbReference type="OrthoDB" id="10546545at2759"/>